<proteinExistence type="predicted"/>
<evidence type="ECO:0000313" key="1">
    <source>
        <dbReference type="EMBL" id="GGN10644.1"/>
    </source>
</evidence>
<gene>
    <name evidence="1" type="ORF">GCM10010967_53180</name>
</gene>
<name>A0ABQ2IIZ8_9BACT</name>
<sequence>MDEYEKVNFDGPTRYQTIDRLERTGVDIALSIVHEINDLNVVYQSDLLLICLLSCSEQKLFVK</sequence>
<accession>A0ABQ2IIZ8</accession>
<comment type="caution">
    <text evidence="1">The sequence shown here is derived from an EMBL/GenBank/DDBJ whole genome shotgun (WGS) entry which is preliminary data.</text>
</comment>
<protein>
    <submittedName>
        <fullName evidence="1">Uncharacterized protein</fullName>
    </submittedName>
</protein>
<keyword evidence="2" id="KW-1185">Reference proteome</keyword>
<reference evidence="2" key="1">
    <citation type="journal article" date="2019" name="Int. J. Syst. Evol. Microbiol.">
        <title>The Global Catalogue of Microorganisms (GCM) 10K type strain sequencing project: providing services to taxonomists for standard genome sequencing and annotation.</title>
        <authorList>
            <consortium name="The Broad Institute Genomics Platform"/>
            <consortium name="The Broad Institute Genome Sequencing Center for Infectious Disease"/>
            <person name="Wu L."/>
            <person name="Ma J."/>
        </authorList>
    </citation>
    <scope>NUCLEOTIDE SEQUENCE [LARGE SCALE GENOMIC DNA]</scope>
    <source>
        <strain evidence="2">CGMCC 1.6375</strain>
    </source>
</reference>
<dbReference type="Proteomes" id="UP000632339">
    <property type="component" value="Unassembled WGS sequence"/>
</dbReference>
<dbReference type="EMBL" id="BMLI01000003">
    <property type="protein sequence ID" value="GGN10644.1"/>
    <property type="molecule type" value="Genomic_DNA"/>
</dbReference>
<organism evidence="1 2">
    <name type="scientific">Dyadobacter beijingensis</name>
    <dbReference type="NCBI Taxonomy" id="365489"/>
    <lineage>
        <taxon>Bacteria</taxon>
        <taxon>Pseudomonadati</taxon>
        <taxon>Bacteroidota</taxon>
        <taxon>Cytophagia</taxon>
        <taxon>Cytophagales</taxon>
        <taxon>Spirosomataceae</taxon>
        <taxon>Dyadobacter</taxon>
    </lineage>
</organism>
<evidence type="ECO:0000313" key="2">
    <source>
        <dbReference type="Proteomes" id="UP000632339"/>
    </source>
</evidence>